<dbReference type="InterPro" id="IPR036388">
    <property type="entry name" value="WH-like_DNA-bd_sf"/>
</dbReference>
<sequence>MRTAEQLRYLILAAQREGNRVLQALLTELDLTPAQSEALGLISDHGPLALSELGDMLVCDSGTNPSRIVNRLVAAGLVERHPGKQDRRQIRLSASRLGASTAERVRRIEGRLYDSIDAAVSDADQQVLIRALGRLTEHSPAGESLHKRLAAEYPADSGDDPLVAEVLEDAEEHGFGFDIVVEPGPA</sequence>
<dbReference type="AlphaFoldDB" id="A0A3E0VWA1"/>
<dbReference type="GO" id="GO:0006950">
    <property type="term" value="P:response to stress"/>
    <property type="evidence" value="ECO:0007669"/>
    <property type="project" value="TreeGrafter"/>
</dbReference>
<dbReference type="InterPro" id="IPR000835">
    <property type="entry name" value="HTH_MarR-typ"/>
</dbReference>
<dbReference type="Proteomes" id="UP000256541">
    <property type="component" value="Unassembled WGS sequence"/>
</dbReference>
<dbReference type="Pfam" id="PF12802">
    <property type="entry name" value="MarR_2"/>
    <property type="match status" value="1"/>
</dbReference>
<evidence type="ECO:0000313" key="3">
    <source>
        <dbReference type="Proteomes" id="UP000256541"/>
    </source>
</evidence>
<reference evidence="2 3" key="1">
    <citation type="submission" date="2017-04" db="EMBL/GenBank/DDBJ databases">
        <title>Comparative genome analysis of Subtercola boreus.</title>
        <authorList>
            <person name="Cho Y.-J."/>
            <person name="Cho A."/>
            <person name="Kim O.-S."/>
            <person name="Lee J.-I."/>
        </authorList>
    </citation>
    <scope>NUCLEOTIDE SEQUENCE [LARGE SCALE GENOMIC DNA]</scope>
    <source>
        <strain evidence="2 3">P27479</strain>
    </source>
</reference>
<feature type="domain" description="HTH marR-type" evidence="1">
    <location>
        <begin position="1"/>
        <end position="137"/>
    </location>
</feature>
<dbReference type="RefSeq" id="WP_116412199.1">
    <property type="nucleotide sequence ID" value="NZ_NBXB01000034.1"/>
</dbReference>
<name>A0A3E0VWA1_9MICO</name>
<dbReference type="Gene3D" id="1.10.10.10">
    <property type="entry name" value="Winged helix-like DNA-binding domain superfamily/Winged helix DNA-binding domain"/>
    <property type="match status" value="1"/>
</dbReference>
<gene>
    <name evidence="2" type="ORF">B7R22_13380</name>
</gene>
<accession>A0A3E0VWA1</accession>
<dbReference type="PANTHER" id="PTHR33164:SF43">
    <property type="entry name" value="HTH-TYPE TRANSCRIPTIONAL REPRESSOR YETL"/>
    <property type="match status" value="1"/>
</dbReference>
<protein>
    <recommendedName>
        <fullName evidence="1">HTH marR-type domain-containing protein</fullName>
    </recommendedName>
</protein>
<dbReference type="PROSITE" id="PS50995">
    <property type="entry name" value="HTH_MARR_2"/>
    <property type="match status" value="1"/>
</dbReference>
<dbReference type="GO" id="GO:0003700">
    <property type="term" value="F:DNA-binding transcription factor activity"/>
    <property type="evidence" value="ECO:0007669"/>
    <property type="project" value="InterPro"/>
</dbReference>
<dbReference type="InterPro" id="IPR036390">
    <property type="entry name" value="WH_DNA-bd_sf"/>
</dbReference>
<dbReference type="PANTHER" id="PTHR33164">
    <property type="entry name" value="TRANSCRIPTIONAL REGULATOR, MARR FAMILY"/>
    <property type="match status" value="1"/>
</dbReference>
<evidence type="ECO:0000313" key="2">
    <source>
        <dbReference type="EMBL" id="RFA13638.1"/>
    </source>
</evidence>
<evidence type="ECO:0000259" key="1">
    <source>
        <dbReference type="PROSITE" id="PS50995"/>
    </source>
</evidence>
<dbReference type="SUPFAM" id="SSF46785">
    <property type="entry name" value="Winged helix' DNA-binding domain"/>
    <property type="match status" value="1"/>
</dbReference>
<comment type="caution">
    <text evidence="2">The sequence shown here is derived from an EMBL/GenBank/DDBJ whole genome shotgun (WGS) entry which is preliminary data.</text>
</comment>
<dbReference type="EMBL" id="NBXB01000034">
    <property type="protein sequence ID" value="RFA13638.1"/>
    <property type="molecule type" value="Genomic_DNA"/>
</dbReference>
<proteinExistence type="predicted"/>
<dbReference type="SMART" id="SM00347">
    <property type="entry name" value="HTH_MARR"/>
    <property type="match status" value="1"/>
</dbReference>
<organism evidence="2 3">
    <name type="scientific">Subtercola boreus</name>
    <dbReference type="NCBI Taxonomy" id="120213"/>
    <lineage>
        <taxon>Bacteria</taxon>
        <taxon>Bacillati</taxon>
        <taxon>Actinomycetota</taxon>
        <taxon>Actinomycetes</taxon>
        <taxon>Micrococcales</taxon>
        <taxon>Microbacteriaceae</taxon>
        <taxon>Subtercola</taxon>
    </lineage>
</organism>
<dbReference type="OrthoDB" id="2600321at2"/>
<dbReference type="InterPro" id="IPR039422">
    <property type="entry name" value="MarR/SlyA-like"/>
</dbReference>